<evidence type="ECO:0000313" key="4">
    <source>
        <dbReference type="EMBL" id="GMI22113.1"/>
    </source>
</evidence>
<feature type="region of interest" description="Disordered" evidence="2">
    <location>
        <begin position="428"/>
        <end position="451"/>
    </location>
</feature>
<keyword evidence="1" id="KW-0106">Calcium</keyword>
<protein>
    <recommendedName>
        <fullName evidence="3">EF-hand domain-containing protein</fullName>
    </recommendedName>
</protein>
<sequence length="778" mass="85232">MSAEIAIKTLVHVREAAEAAGGFNLKHAFANFDLDGGGTIDHDELTKVLLSIIPDLAYDEILAVIDMFDPNHDGEVAYVEFAHTFYNCEVQDNKVKARKAMVRIRRMASTQKGFHLKEAFRRFDKDGDGSVSHDELKVVISDILMGDISEDEMQAVIEMFDPNNDGDISYAEFRQVFYSISIDQEKQREVCDHTNKGIDDEFVEMTIIPHLMRDEYSALRLQHNEVGDAGAEEIAGALCEDKSHCQILDLRNNKVTDKGAKFLGDALSTNVYLAEVYLSYNQILGAGAAALSESFTPTTGGFSAVTILDLRSCGIDDEGAAVMGKNMVGNTALKHIYLSANRIGDAGATALAEALQNERCKMYSVNLSNNMIRGQGGKMIGYSLKCNKELKELIMSGNKIGDLAMSAFAESMEGVDEQDESEGLESHAMMDTGSGKQKKKEAAVASQLGDDASKKEAGPKVLQCGLRVLGIAGCGITDNGIADLGGSLRTNKVLGTLDVRCNELTDDGIVALARSLEENTQLRELYCADNSFGASACQSLGSALARNVSLLTLDISGSNLSKTQAAVSLAEGLAKNMSLQQLNISRTKLTDDGMKEFCTAVETNVCLEHMIFHCNPLSKKQIASIEYAMTRERTQAAKLLDDMEDSRLKRRQEMKEREIARKIKAAAEAKENGQEAEVDEHAVAQRQTQEVLEPGTKIWVPVSFGRRNNVLGKIEVDSTTTLGNAREKIEKWGDLGDEYAFVSVNDGEAIAKEEETKRQVVWDCGRHILLRPLNWLEL</sequence>
<organism evidence="4 5">
    <name type="scientific">Tetraparma gracilis</name>
    <dbReference type="NCBI Taxonomy" id="2962635"/>
    <lineage>
        <taxon>Eukaryota</taxon>
        <taxon>Sar</taxon>
        <taxon>Stramenopiles</taxon>
        <taxon>Ochrophyta</taxon>
        <taxon>Bolidophyceae</taxon>
        <taxon>Parmales</taxon>
        <taxon>Triparmaceae</taxon>
        <taxon>Tetraparma</taxon>
    </lineage>
</organism>
<dbReference type="PROSITE" id="PS00018">
    <property type="entry name" value="EF_HAND_1"/>
    <property type="match status" value="4"/>
</dbReference>
<dbReference type="Pfam" id="PF13516">
    <property type="entry name" value="LRR_6"/>
    <property type="match status" value="7"/>
</dbReference>
<dbReference type="SUPFAM" id="SSF52047">
    <property type="entry name" value="RNI-like"/>
    <property type="match status" value="2"/>
</dbReference>
<name>A0ABQ6M9E2_9STRA</name>
<feature type="domain" description="EF-hand" evidence="3">
    <location>
        <begin position="20"/>
        <end position="55"/>
    </location>
</feature>
<dbReference type="InterPro" id="IPR032675">
    <property type="entry name" value="LRR_dom_sf"/>
</dbReference>
<dbReference type="SMART" id="SM00054">
    <property type="entry name" value="EFh"/>
    <property type="match status" value="4"/>
</dbReference>
<dbReference type="PROSITE" id="PS50222">
    <property type="entry name" value="EF_HAND_2"/>
    <property type="match status" value="3"/>
</dbReference>
<dbReference type="InterPro" id="IPR052394">
    <property type="entry name" value="LRR-containing"/>
</dbReference>
<evidence type="ECO:0000256" key="1">
    <source>
        <dbReference type="ARBA" id="ARBA00022837"/>
    </source>
</evidence>
<feature type="domain" description="EF-hand" evidence="3">
    <location>
        <begin position="148"/>
        <end position="183"/>
    </location>
</feature>
<proteinExistence type="predicted"/>
<comment type="caution">
    <text evidence="4">The sequence shown here is derived from an EMBL/GenBank/DDBJ whole genome shotgun (WGS) entry which is preliminary data.</text>
</comment>
<dbReference type="InterPro" id="IPR002048">
    <property type="entry name" value="EF_hand_dom"/>
</dbReference>
<dbReference type="SMART" id="SM00368">
    <property type="entry name" value="LRR_RI"/>
    <property type="match status" value="11"/>
</dbReference>
<evidence type="ECO:0000313" key="5">
    <source>
        <dbReference type="Proteomes" id="UP001165060"/>
    </source>
</evidence>
<evidence type="ECO:0000259" key="3">
    <source>
        <dbReference type="PROSITE" id="PS50222"/>
    </source>
</evidence>
<dbReference type="EMBL" id="BRYB01002584">
    <property type="protein sequence ID" value="GMI22113.1"/>
    <property type="molecule type" value="Genomic_DNA"/>
</dbReference>
<gene>
    <name evidence="4" type="ORF">TeGR_g3180</name>
</gene>
<dbReference type="Gene3D" id="3.80.10.10">
    <property type="entry name" value="Ribonuclease Inhibitor"/>
    <property type="match status" value="2"/>
</dbReference>
<reference evidence="4 5" key="1">
    <citation type="journal article" date="2023" name="Commun. Biol.">
        <title>Genome analysis of Parmales, the sister group of diatoms, reveals the evolutionary specialization of diatoms from phago-mixotrophs to photoautotrophs.</title>
        <authorList>
            <person name="Ban H."/>
            <person name="Sato S."/>
            <person name="Yoshikawa S."/>
            <person name="Yamada K."/>
            <person name="Nakamura Y."/>
            <person name="Ichinomiya M."/>
            <person name="Sato N."/>
            <person name="Blanc-Mathieu R."/>
            <person name="Endo H."/>
            <person name="Kuwata A."/>
            <person name="Ogata H."/>
        </authorList>
    </citation>
    <scope>NUCLEOTIDE SEQUENCE [LARGE SCALE GENOMIC DNA]</scope>
</reference>
<dbReference type="CDD" id="cd00051">
    <property type="entry name" value="EFh"/>
    <property type="match status" value="1"/>
</dbReference>
<keyword evidence="5" id="KW-1185">Reference proteome</keyword>
<dbReference type="InterPro" id="IPR018247">
    <property type="entry name" value="EF_Hand_1_Ca_BS"/>
</dbReference>
<evidence type="ECO:0000256" key="2">
    <source>
        <dbReference type="SAM" id="MobiDB-lite"/>
    </source>
</evidence>
<dbReference type="PANTHER" id="PTHR24114">
    <property type="entry name" value="LEUCINE RICH REPEAT FAMILY PROTEIN"/>
    <property type="match status" value="1"/>
</dbReference>
<dbReference type="InterPro" id="IPR011992">
    <property type="entry name" value="EF-hand-dom_pair"/>
</dbReference>
<dbReference type="SUPFAM" id="SSF47473">
    <property type="entry name" value="EF-hand"/>
    <property type="match status" value="1"/>
</dbReference>
<feature type="domain" description="EF-hand" evidence="3">
    <location>
        <begin position="111"/>
        <end position="146"/>
    </location>
</feature>
<accession>A0ABQ6M9E2</accession>
<dbReference type="InterPro" id="IPR001611">
    <property type="entry name" value="Leu-rich_rpt"/>
</dbReference>
<dbReference type="PANTHER" id="PTHR24114:SF2">
    <property type="entry name" value="F-BOX DOMAIN-CONTAINING PROTEIN-RELATED"/>
    <property type="match status" value="1"/>
</dbReference>
<dbReference type="Proteomes" id="UP001165060">
    <property type="component" value="Unassembled WGS sequence"/>
</dbReference>
<dbReference type="Pfam" id="PF13499">
    <property type="entry name" value="EF-hand_7"/>
    <property type="match status" value="2"/>
</dbReference>
<dbReference type="Gene3D" id="1.10.238.10">
    <property type="entry name" value="EF-hand"/>
    <property type="match status" value="2"/>
</dbReference>